<dbReference type="InterPro" id="IPR035992">
    <property type="entry name" value="Ricin_B-like_lectins"/>
</dbReference>
<accession>A0A940WP09</accession>
<reference evidence="3" key="1">
    <citation type="submission" date="2021-02" db="EMBL/GenBank/DDBJ databases">
        <title>Draft genome sequence of Microbispora sp. RL4-1S isolated from rice leaves in Thailand.</title>
        <authorList>
            <person name="Muangham S."/>
            <person name="Duangmal K."/>
        </authorList>
    </citation>
    <scope>NUCLEOTIDE SEQUENCE</scope>
    <source>
        <strain evidence="3">RL4-1S</strain>
    </source>
</reference>
<feature type="region of interest" description="Disordered" evidence="1">
    <location>
        <begin position="449"/>
        <end position="497"/>
    </location>
</feature>
<comment type="caution">
    <text evidence="3">The sequence shown here is derived from an EMBL/GenBank/DDBJ whole genome shotgun (WGS) entry which is preliminary data.</text>
</comment>
<dbReference type="SUPFAM" id="SSF50370">
    <property type="entry name" value="Ricin B-like lectins"/>
    <property type="match status" value="1"/>
</dbReference>
<dbReference type="Proteomes" id="UP000674234">
    <property type="component" value="Unassembled WGS sequence"/>
</dbReference>
<feature type="compositionally biased region" description="Low complexity" evidence="1">
    <location>
        <begin position="469"/>
        <end position="495"/>
    </location>
</feature>
<dbReference type="SMART" id="SM00458">
    <property type="entry name" value="RICIN"/>
    <property type="match status" value="1"/>
</dbReference>
<dbReference type="Gene3D" id="2.80.10.50">
    <property type="match status" value="3"/>
</dbReference>
<evidence type="ECO:0000313" key="3">
    <source>
        <dbReference type="EMBL" id="MBP2706912.1"/>
    </source>
</evidence>
<dbReference type="EMBL" id="JAFCNB010000015">
    <property type="protein sequence ID" value="MBP2706912.1"/>
    <property type="molecule type" value="Genomic_DNA"/>
</dbReference>
<sequence length="1553" mass="154877">MSPETSGRPAPHPTATAADPKALVDAVRRDAERQSPPPAKTGNQPISAAVAGFLDRGLGLSTGGSRLLTGLRDRDHRLTAAADAPRPRLDLPAGITPPTFAPATLVADTAADSLTVTSSAKDATLSVTIARASTTALGADDLTSRLAVTVPVLGRRVRLTGEIGPDGQASLSGPLPADAAPAAGTVLVAKGATVTLSTAKGLRVSGPALVGPTDHRLRVDVDGALSASGAWTLDVRRAADGSPIVPGLSLAPAVTGTITDDGTGDGVRFDLHAHTAGAWSPIDGVSLTGGTVEFANTPPQGDDLTAPGVAGGTPWLSVTGDIALSGGASGGTSGDLAAYGTVAVNLADGAAILTGRQKGDITLTTAPKGLSLGQTGFFGKLKVGRTGITGTIRGSGLVTAAGTARQAQGTGSSGGGGRTPVARARVTMTGRGGLVAALPVASAAPAAAREAVDTGTSTGASAESRAAVSTQPSTTEPSTTEPGTAEPGTAEPGTADASTTYTLSEGVRGFIADKLGIPIGSSPTVSGTLSGQLLTIQLGPPGRLPITLPAGVTAPEFGPTTLTVDESTGTLSLNAAAVSGVTATLQVTIAHADTSALTDGADLTATLALGDVPFVAGSKVALNGALAYTGGALSASLTGTLTSALPVTGGFVLLPGATLTLATGSGLTLSGGAQVGTGGDTFVVDVAGSFTNLNNWSLSVSDASAPAWQPLPSLTVVPAFSGSVTATAGVVGFDLVTSGDAPITWTPGEGATLSVTSLHVSNQAPPKDLACPSGIGEGDLWIDAQGSFSYTPASLDLRAEGCVNLSGKSFTIGTKATGELLPGDPTFALTGAGLSATGRVVGGAVSLTVTGHADLRVTGPTGGVTGISAAVAFGGDGLIAAATIGDLSALGSGLSGTGTVYVSSREVAAFKPADLGLPGAAFPATIPLERGVTLSYSGTLPGNVTDAFGTIGVHVPTTTVLAVATLSTTGISARLDLGFGAGSGGLRVFSGNGTAFYLNDVTVGFTLGANASVSLSGAGDLHLPPVAPGGRESDATVVVTGSLQLTPPSLTIGIRLSDWQSAFGVDGLSVGGLGGTVGVSPATVTVGFSADDVVLPASWGTAIGLVPGARTSLDVNLDLARPVIGFSIEGAPTGGSPGPALTPLSVGYANKIANGTLTQRERDVINSLVVDRASFYLAPFGGVTAANQTVKPGLTLAFDATVDHVPVKAMGAVGVTPPSLDVDVSTGAYPIGPVRMSDTHFFLSAAPTSLKLGFRGGIAYGSYSYQGSVNLAFGSTANGATVNLVLLAGLPYYLRVDGSFIGSVSGDGGDARIAAYGYGSFVAGGATYGTVSFGLNIPGSLSWTELLDPISGIAAFLLNHGVPTEQVLQIMRYLGYGIYDVLNTLGSIGHYGSWLLGQIAAYLPFNNNYYDIWTYTSSGQFLVLDVAGGSQSPNADVITYTWNGGYNQDWAFVESPGYRGWYEIVNRSSGQCLSVYNNDATAGEKLVQYPCYGGSNQLWYMGSVALNTTYYPSSLRSGLYMDVSGAYAWAGGGLDQWYWNGGRNQQFWLTNSA</sequence>
<keyword evidence="4" id="KW-1185">Reference proteome</keyword>
<gene>
    <name evidence="3" type="ORF">JOL79_24190</name>
</gene>
<organism evidence="3 4">
    <name type="scientific">Microbispora oryzae</name>
    <dbReference type="NCBI Taxonomy" id="2806554"/>
    <lineage>
        <taxon>Bacteria</taxon>
        <taxon>Bacillati</taxon>
        <taxon>Actinomycetota</taxon>
        <taxon>Actinomycetes</taxon>
        <taxon>Streptosporangiales</taxon>
        <taxon>Streptosporangiaceae</taxon>
        <taxon>Microbispora</taxon>
    </lineage>
</organism>
<feature type="domain" description="Ricin B lectin" evidence="2">
    <location>
        <begin position="1410"/>
        <end position="1550"/>
    </location>
</feature>
<dbReference type="Pfam" id="PF14200">
    <property type="entry name" value="RicinB_lectin_2"/>
    <property type="match status" value="1"/>
</dbReference>
<dbReference type="RefSeq" id="WP_210158193.1">
    <property type="nucleotide sequence ID" value="NZ_JAFCNB010000015.1"/>
</dbReference>
<protein>
    <submittedName>
        <fullName evidence="3">RICIN domain-containing protein</fullName>
    </submittedName>
</protein>
<name>A0A940WP09_9ACTN</name>
<evidence type="ECO:0000313" key="4">
    <source>
        <dbReference type="Proteomes" id="UP000674234"/>
    </source>
</evidence>
<dbReference type="PROSITE" id="PS50231">
    <property type="entry name" value="RICIN_B_LECTIN"/>
    <property type="match status" value="1"/>
</dbReference>
<feature type="region of interest" description="Disordered" evidence="1">
    <location>
        <begin position="1"/>
        <end position="45"/>
    </location>
</feature>
<proteinExistence type="predicted"/>
<evidence type="ECO:0000259" key="2">
    <source>
        <dbReference type="SMART" id="SM00458"/>
    </source>
</evidence>
<evidence type="ECO:0000256" key="1">
    <source>
        <dbReference type="SAM" id="MobiDB-lite"/>
    </source>
</evidence>
<dbReference type="CDD" id="cd00161">
    <property type="entry name" value="beta-trefoil_Ricin-like"/>
    <property type="match status" value="1"/>
</dbReference>
<dbReference type="InterPro" id="IPR000772">
    <property type="entry name" value="Ricin_B_lectin"/>
</dbReference>